<sequence>MFYIYVLYSVKFDRMYVGMTINCEHRLRQHNSGKTQSTKAFMPWIIIHKEEYLTREEARDRERYLKSAAGRRWRRKHLNLAAWRN</sequence>
<evidence type="ECO:0000313" key="3">
    <source>
        <dbReference type="EMBL" id="MEM0574269.1"/>
    </source>
</evidence>
<accession>A0AB35YWZ0</accession>
<dbReference type="Proteomes" id="UP001388259">
    <property type="component" value="Unassembled WGS sequence"/>
</dbReference>
<reference evidence="2 5" key="1">
    <citation type="submission" date="2024-01" db="EMBL/GenBank/DDBJ databases">
        <title>Aequorivita flavus sp. nov., isolated from deep-sea sediment.</title>
        <authorList>
            <person name="Chen X."/>
        </authorList>
    </citation>
    <scope>NUCLEOTIDE SEQUENCE</scope>
    <source>
        <strain evidence="2">MCCC 1A16923</strain>
        <strain evidence="3 5">MCCC 1A16935</strain>
    </source>
</reference>
<dbReference type="Pfam" id="PF01541">
    <property type="entry name" value="GIY-YIG"/>
    <property type="match status" value="1"/>
</dbReference>
<dbReference type="EMBL" id="JAZBJM010000009">
    <property type="protein sequence ID" value="MEM0519188.1"/>
    <property type="molecule type" value="Genomic_DNA"/>
</dbReference>
<evidence type="ECO:0000313" key="5">
    <source>
        <dbReference type="Proteomes" id="UP001390963"/>
    </source>
</evidence>
<dbReference type="EMBL" id="JBANCF010000010">
    <property type="protein sequence ID" value="MEM0574269.1"/>
    <property type="molecule type" value="Genomic_DNA"/>
</dbReference>
<dbReference type="Proteomes" id="UP001390963">
    <property type="component" value="Unassembled WGS sequence"/>
</dbReference>
<keyword evidence="5" id="KW-1185">Reference proteome</keyword>
<comment type="caution">
    <text evidence="2">The sequence shown here is derived from an EMBL/GenBank/DDBJ whole genome shotgun (WGS) entry which is preliminary data.</text>
</comment>
<protein>
    <submittedName>
        <fullName evidence="2">GIY-YIG nuclease family protein</fullName>
    </submittedName>
</protein>
<organism evidence="2 4">
    <name type="scientific">Aequorivita flava</name>
    <dbReference type="NCBI Taxonomy" id="3114371"/>
    <lineage>
        <taxon>Bacteria</taxon>
        <taxon>Pseudomonadati</taxon>
        <taxon>Bacteroidota</taxon>
        <taxon>Flavobacteriia</taxon>
        <taxon>Flavobacteriales</taxon>
        <taxon>Flavobacteriaceae</taxon>
        <taxon>Aequorivita</taxon>
    </lineage>
</organism>
<dbReference type="Gene3D" id="3.40.1440.10">
    <property type="entry name" value="GIY-YIG endonuclease"/>
    <property type="match status" value="1"/>
</dbReference>
<evidence type="ECO:0000259" key="1">
    <source>
        <dbReference type="PROSITE" id="PS50164"/>
    </source>
</evidence>
<dbReference type="InterPro" id="IPR000305">
    <property type="entry name" value="GIY-YIG_endonuc"/>
</dbReference>
<dbReference type="CDD" id="cd10449">
    <property type="entry name" value="GIY-YIG_SLX1_like"/>
    <property type="match status" value="1"/>
</dbReference>
<dbReference type="AlphaFoldDB" id="A0AB35YWZ0"/>
<name>A0AB35YWZ0_9FLAO</name>
<dbReference type="PROSITE" id="PS50164">
    <property type="entry name" value="GIY_YIG"/>
    <property type="match status" value="1"/>
</dbReference>
<dbReference type="RefSeq" id="WP_279448910.1">
    <property type="nucleotide sequence ID" value="NZ_JAZBJM010000009.1"/>
</dbReference>
<dbReference type="InterPro" id="IPR035901">
    <property type="entry name" value="GIY-YIG_endonuc_sf"/>
</dbReference>
<evidence type="ECO:0000313" key="4">
    <source>
        <dbReference type="Proteomes" id="UP001388259"/>
    </source>
</evidence>
<dbReference type="SUPFAM" id="SSF82771">
    <property type="entry name" value="GIY-YIG endonuclease"/>
    <property type="match status" value="1"/>
</dbReference>
<proteinExistence type="predicted"/>
<feature type="domain" description="GIY-YIG" evidence="1">
    <location>
        <begin position="1"/>
        <end position="80"/>
    </location>
</feature>
<gene>
    <name evidence="3" type="ORF">VZD24_12120</name>
    <name evidence="2" type="ORF">VZD85_12535</name>
</gene>
<evidence type="ECO:0000313" key="2">
    <source>
        <dbReference type="EMBL" id="MEM0519188.1"/>
    </source>
</evidence>